<feature type="binding site" evidence="10">
    <location>
        <position position="380"/>
    </location>
    <ligand>
        <name>FAD</name>
        <dbReference type="ChEBI" id="CHEBI:57692"/>
    </ligand>
</feature>
<keyword evidence="5 10" id="KW-0274">FAD</keyword>
<keyword evidence="6 10" id="KW-0521">NADP</keyword>
<feature type="binding site" evidence="10">
    <location>
        <position position="623"/>
    </location>
    <ligand>
        <name>FAD</name>
        <dbReference type="ChEBI" id="CHEBI:57692"/>
    </ligand>
</feature>
<evidence type="ECO:0000313" key="15">
    <source>
        <dbReference type="EMBL" id="MFH0269942.1"/>
    </source>
</evidence>
<comment type="subunit">
    <text evidence="10 11">Alpha(8)-beta(8). The alpha component is a flavoprotein, the beta component is a hemoprotein.</text>
</comment>
<feature type="binding site" evidence="10">
    <location>
        <begin position="176"/>
        <end position="185"/>
    </location>
    <ligand>
        <name>FMN</name>
        <dbReference type="ChEBI" id="CHEBI:58210"/>
    </ligand>
</feature>
<keyword evidence="16" id="KW-1185">Reference proteome</keyword>
<dbReference type="InterPro" id="IPR017938">
    <property type="entry name" value="Riboflavin_synthase-like_b-brl"/>
</dbReference>
<comment type="pathway">
    <text evidence="10 11">Sulfur metabolism; hydrogen sulfide biosynthesis; hydrogen sulfide from sulfite (NADPH route): step 1/1.</text>
</comment>
<comment type="catalytic activity">
    <reaction evidence="10 11">
        <text>hydrogen sulfide + 3 NADP(+) + 3 H2O = sulfite + 3 NADPH + 4 H(+)</text>
        <dbReference type="Rhea" id="RHEA:13801"/>
        <dbReference type="ChEBI" id="CHEBI:15377"/>
        <dbReference type="ChEBI" id="CHEBI:15378"/>
        <dbReference type="ChEBI" id="CHEBI:17359"/>
        <dbReference type="ChEBI" id="CHEBI:29919"/>
        <dbReference type="ChEBI" id="CHEBI:57783"/>
        <dbReference type="ChEBI" id="CHEBI:58349"/>
        <dbReference type="EC" id="1.8.1.2"/>
    </reaction>
</comment>
<dbReference type="PROSITE" id="PS50902">
    <property type="entry name" value="FLAVODOXIN_LIKE"/>
    <property type="match status" value="1"/>
</dbReference>
<dbReference type="InterPro" id="IPR039261">
    <property type="entry name" value="FNR_nucleotide-bd"/>
</dbReference>
<keyword evidence="8 10" id="KW-0560">Oxidoreductase</keyword>
<sequence>MSFQKNESYKNVSEENNGQGGNPPIASPLNDQQFSSLQQTVSELSSQQLAWVSGYFWGLAQNQPSSAAAGPIAQAAASVAAKPAGKLSIIFASQTGNAKGVAEALEQEAKAEGIVVELFDASDYKGKNLAKETHVIIVASTNGEGEAPDNAIELHEFLQSKKAPKLPNLQYAVIALGDSSYEFFCQTGKDFDTYLSKLGATAFIERIDCDVDYEAPAAEWRKQALEQVKEALSSGNEAEVVQLPVGQAAPGHSAYNKQNPYTATLLTSQKITGRDSGKDVRHVEIDLEDSGLTYQAGDALGVWFDNSSELANAILAKAGLSGVESVEVDGESLSIHSALVSKYEITASNPQFVTKFAELSGSKKLQKLVEDKDKLREYAANTQVVDVLAEKKTKLSAEELVGLLRRLTPRLYSIASSQTEVDEEVHLTVGLVEYDKGDEKRYGGASGFLAQRLEEGGEVKVFVEHNNNFKLPQDDNTPIIMVGPGTGIAPFRSFIQERDNRDAEGKNWLFFGDRTFTQDFLYQVEWQKYLKSGLLTRLDVAFSRDQAEKVYVQHRILENAEQVWQWIQDGAYIYVCGDATRMAKDVHDALVFVAEQQGKLSREEAEAFINDLRKAKRYQRDVY</sequence>
<evidence type="ECO:0000256" key="11">
    <source>
        <dbReference type="PIRNR" id="PIRNR000207"/>
    </source>
</evidence>
<feature type="domain" description="Flavodoxin-like" evidence="13">
    <location>
        <begin position="87"/>
        <end position="225"/>
    </location>
</feature>
<dbReference type="InterPro" id="IPR003097">
    <property type="entry name" value="CysJ-like_FAD-binding"/>
</dbReference>
<feature type="binding site" evidence="10">
    <location>
        <begin position="543"/>
        <end position="544"/>
    </location>
    <ligand>
        <name>NADP(+)</name>
        <dbReference type="ChEBI" id="CHEBI:58349"/>
    </ligand>
</feature>
<evidence type="ECO:0000256" key="7">
    <source>
        <dbReference type="ARBA" id="ARBA00022982"/>
    </source>
</evidence>
<dbReference type="PANTHER" id="PTHR19384">
    <property type="entry name" value="NITRIC OXIDE SYNTHASE-RELATED"/>
    <property type="match status" value="1"/>
</dbReference>
<keyword evidence="3 10" id="KW-0285">Flavoprotein</keyword>
<dbReference type="RefSeq" id="WP_394631547.1">
    <property type="nucleotide sequence ID" value="NZ_JBIHSE010000001.1"/>
</dbReference>
<dbReference type="GO" id="GO:0004783">
    <property type="term" value="F:sulfite reductase (NADPH) activity"/>
    <property type="evidence" value="ECO:0007669"/>
    <property type="project" value="UniProtKB-EC"/>
</dbReference>
<feature type="binding site" evidence="10">
    <location>
        <begin position="549"/>
        <end position="553"/>
    </location>
    <ligand>
        <name>NADP(+)</name>
        <dbReference type="ChEBI" id="CHEBI:58349"/>
    </ligand>
</feature>
<feature type="binding site" evidence="10">
    <location>
        <begin position="140"/>
        <end position="143"/>
    </location>
    <ligand>
        <name>FMN</name>
        <dbReference type="ChEBI" id="CHEBI:58210"/>
    </ligand>
</feature>
<dbReference type="HAMAP" id="MF_01541">
    <property type="entry name" value="CysJ"/>
    <property type="match status" value="1"/>
</dbReference>
<comment type="similarity">
    <text evidence="10">Belongs to the NADPH-dependent sulphite reductase flavoprotein subunit CysJ family.</text>
</comment>
<feature type="compositionally biased region" description="Polar residues" evidence="12">
    <location>
        <begin position="1"/>
        <end position="17"/>
    </location>
</feature>
<evidence type="ECO:0000256" key="10">
    <source>
        <dbReference type="HAMAP-Rule" id="MF_01541"/>
    </source>
</evidence>
<feature type="binding site" evidence="10">
    <location>
        <begin position="428"/>
        <end position="430"/>
    </location>
    <ligand>
        <name>FAD</name>
        <dbReference type="ChEBI" id="CHEBI:57692"/>
    </ligand>
</feature>
<evidence type="ECO:0000256" key="9">
    <source>
        <dbReference type="ARBA" id="ARBA00023192"/>
    </source>
</evidence>
<protein>
    <recommendedName>
        <fullName evidence="10 11">Sulfite reductase [NADPH] flavoprotein alpha-component</fullName>
        <shortName evidence="10 11">SiR-FP</shortName>
        <ecNumber evidence="10 11">1.8.1.2</ecNumber>
    </recommendedName>
</protein>
<dbReference type="PRINTS" id="PR00369">
    <property type="entry name" value="FLAVODOXIN"/>
</dbReference>
<feature type="binding site" evidence="10">
    <location>
        <begin position="410"/>
        <end position="413"/>
    </location>
    <ligand>
        <name>FAD</name>
        <dbReference type="ChEBI" id="CHEBI:57692"/>
    </ligand>
</feature>
<dbReference type="Gene3D" id="3.40.50.360">
    <property type="match status" value="1"/>
</dbReference>
<dbReference type="PROSITE" id="PS51384">
    <property type="entry name" value="FAD_FR"/>
    <property type="match status" value="1"/>
</dbReference>
<dbReference type="PIRSF" id="PIRSF000207">
    <property type="entry name" value="SiR-FP_CysJ"/>
    <property type="match status" value="1"/>
</dbReference>
<dbReference type="Pfam" id="PF00667">
    <property type="entry name" value="FAD_binding_1"/>
    <property type="match status" value="1"/>
</dbReference>
<dbReference type="InterPro" id="IPR001094">
    <property type="entry name" value="Flavdoxin-like"/>
</dbReference>
<dbReference type="Pfam" id="PF00175">
    <property type="entry name" value="NAD_binding_1"/>
    <property type="match status" value="1"/>
</dbReference>
<dbReference type="SUPFAM" id="SSF63380">
    <property type="entry name" value="Riboflavin synthase domain-like"/>
    <property type="match status" value="1"/>
</dbReference>
<dbReference type="CDD" id="cd06199">
    <property type="entry name" value="SiR"/>
    <property type="match status" value="1"/>
</dbReference>
<evidence type="ECO:0000256" key="6">
    <source>
        <dbReference type="ARBA" id="ARBA00022857"/>
    </source>
</evidence>
<evidence type="ECO:0000313" key="16">
    <source>
        <dbReference type="Proteomes" id="UP001607221"/>
    </source>
</evidence>
<dbReference type="Proteomes" id="UP001607221">
    <property type="component" value="Unassembled WGS sequence"/>
</dbReference>
<feature type="domain" description="FAD-binding FR-type" evidence="14">
    <location>
        <begin position="258"/>
        <end position="472"/>
    </location>
</feature>
<evidence type="ECO:0000256" key="3">
    <source>
        <dbReference type="ARBA" id="ARBA00022630"/>
    </source>
</evidence>
<dbReference type="Gene3D" id="3.40.50.80">
    <property type="entry name" value="Nucleotide-binding domain of ferredoxin-NADP reductase (FNR) module"/>
    <property type="match status" value="1"/>
</dbReference>
<keyword evidence="1 10" id="KW-0813">Transport</keyword>
<feature type="binding site" evidence="10">
    <location>
        <position position="434"/>
    </location>
    <ligand>
        <name>FAD</name>
        <dbReference type="ChEBI" id="CHEBI:57692"/>
    </ligand>
</feature>
<comment type="cofactor">
    <cofactor evidence="10 11">
        <name>FMN</name>
        <dbReference type="ChEBI" id="CHEBI:58210"/>
    </cofactor>
    <text evidence="10 11">Binds 1 FMN per subunit.</text>
</comment>
<accession>A0ABW7J0Y7</accession>
<dbReference type="EC" id="1.8.1.2" evidence="10 11"/>
<dbReference type="InterPro" id="IPR001709">
    <property type="entry name" value="Flavoprot_Pyr_Nucl_cyt_Rdtase"/>
</dbReference>
<dbReference type="InterPro" id="IPR010199">
    <property type="entry name" value="CysJ"/>
</dbReference>
<dbReference type="Gene3D" id="2.40.30.10">
    <property type="entry name" value="Translation factors"/>
    <property type="match status" value="1"/>
</dbReference>
<name>A0ABW7J0Y7_9VIBR</name>
<dbReference type="InterPro" id="IPR001433">
    <property type="entry name" value="OxRdtase_FAD/NAD-bd"/>
</dbReference>
<keyword evidence="7 10" id="KW-0249">Electron transport</keyword>
<feature type="region of interest" description="Disordered" evidence="12">
    <location>
        <begin position="1"/>
        <end position="32"/>
    </location>
</feature>
<feature type="binding site" evidence="10">
    <location>
        <begin position="443"/>
        <end position="446"/>
    </location>
    <ligand>
        <name>FAD</name>
        <dbReference type="ChEBI" id="CHEBI:57692"/>
    </ligand>
</feature>
<dbReference type="NCBIfam" id="TIGR01931">
    <property type="entry name" value="cysJ"/>
    <property type="match status" value="1"/>
</dbReference>
<dbReference type="InterPro" id="IPR029039">
    <property type="entry name" value="Flavoprotein-like_sf"/>
</dbReference>
<organism evidence="15 16">
    <name type="scientific">Vibrio jasicida</name>
    <dbReference type="NCBI Taxonomy" id="766224"/>
    <lineage>
        <taxon>Bacteria</taxon>
        <taxon>Pseudomonadati</taxon>
        <taxon>Pseudomonadota</taxon>
        <taxon>Gammaproteobacteria</taxon>
        <taxon>Vibrionales</taxon>
        <taxon>Vibrionaceae</taxon>
        <taxon>Vibrio</taxon>
    </lineage>
</organism>
<evidence type="ECO:0000256" key="4">
    <source>
        <dbReference type="ARBA" id="ARBA00022643"/>
    </source>
</evidence>
<gene>
    <name evidence="10" type="primary">cysJ</name>
    <name evidence="15" type="ORF">ACGRHZ_00975</name>
</gene>
<proteinExistence type="inferred from homology"/>
<dbReference type="InterPro" id="IPR029758">
    <property type="entry name" value="CysJ_Proteobact"/>
</dbReference>
<feature type="binding site" evidence="10">
    <location>
        <position position="585"/>
    </location>
    <ligand>
        <name>NADP(+)</name>
        <dbReference type="ChEBI" id="CHEBI:58349"/>
    </ligand>
</feature>
<evidence type="ECO:0000256" key="1">
    <source>
        <dbReference type="ARBA" id="ARBA00022448"/>
    </source>
</evidence>
<dbReference type="SUPFAM" id="SSF52218">
    <property type="entry name" value="Flavoproteins"/>
    <property type="match status" value="1"/>
</dbReference>
<keyword evidence="4 10" id="KW-0288">FMN</keyword>
<evidence type="ECO:0000259" key="14">
    <source>
        <dbReference type="PROSITE" id="PS51384"/>
    </source>
</evidence>
<dbReference type="SUPFAM" id="SSF52343">
    <property type="entry name" value="Ferredoxin reductase-like, C-terminal NADP-linked domain"/>
    <property type="match status" value="1"/>
</dbReference>
<evidence type="ECO:0000259" key="13">
    <source>
        <dbReference type="PROSITE" id="PS50902"/>
    </source>
</evidence>
<comment type="similarity">
    <text evidence="10">In the C-terminal section; belongs to the flavoprotein pyridine nucleotide cytochrome reductase family.</text>
</comment>
<comment type="function">
    <text evidence="10 11">Component of the sulfite reductase complex that catalyzes the 6-electron reduction of sulfite to sulfide. This is one of several activities required for the biosynthesis of L-cysteine from sulfate. The flavoprotein component catalyzes the electron flow from NADPH -&gt; FAD -&gt; FMN to the hemoprotein component.</text>
</comment>
<dbReference type="Pfam" id="PF00258">
    <property type="entry name" value="Flavodoxin_1"/>
    <property type="match status" value="1"/>
</dbReference>
<dbReference type="InterPro" id="IPR008254">
    <property type="entry name" value="Flavodoxin/NO_synth"/>
</dbReference>
<keyword evidence="9 10" id="KW-0198">Cysteine biosynthesis</keyword>
<evidence type="ECO:0000256" key="12">
    <source>
        <dbReference type="SAM" id="MobiDB-lite"/>
    </source>
</evidence>
<feature type="binding site" evidence="10">
    <location>
        <begin position="93"/>
        <end position="98"/>
    </location>
    <ligand>
        <name>FMN</name>
        <dbReference type="ChEBI" id="CHEBI:58210"/>
    </ligand>
</feature>
<feature type="binding site" evidence="10">
    <location>
        <position position="346"/>
    </location>
    <ligand>
        <name>FAD</name>
        <dbReference type="ChEBI" id="CHEBI:57692"/>
    </ligand>
</feature>
<evidence type="ECO:0000256" key="5">
    <source>
        <dbReference type="ARBA" id="ARBA00022827"/>
    </source>
</evidence>
<dbReference type="EMBL" id="JBIHSE010000001">
    <property type="protein sequence ID" value="MFH0269942.1"/>
    <property type="molecule type" value="Genomic_DNA"/>
</dbReference>
<dbReference type="InterPro" id="IPR017927">
    <property type="entry name" value="FAD-bd_FR_type"/>
</dbReference>
<keyword evidence="2 10" id="KW-0028">Amino-acid biosynthesis</keyword>
<comment type="cofactor">
    <cofactor evidence="10 11">
        <name>FAD</name>
        <dbReference type="ChEBI" id="CHEBI:57692"/>
    </cofactor>
    <text evidence="10 11">Binds 1 FAD per subunit.</text>
</comment>
<dbReference type="InterPro" id="IPR023173">
    <property type="entry name" value="NADPH_Cyt_P450_Rdtase_alpha"/>
</dbReference>
<comment type="similarity">
    <text evidence="10">In the N-terminal section; belongs to the flavodoxin family.</text>
</comment>
<dbReference type="PRINTS" id="PR00371">
    <property type="entry name" value="FPNCR"/>
</dbReference>
<dbReference type="PANTHER" id="PTHR19384:SF128">
    <property type="entry name" value="NADPH OXIDOREDUCTASE A"/>
    <property type="match status" value="1"/>
</dbReference>
<dbReference type="Gene3D" id="1.20.990.10">
    <property type="entry name" value="NADPH-cytochrome p450 Reductase, Chain A, domain 3"/>
    <property type="match status" value="1"/>
</dbReference>
<evidence type="ECO:0000256" key="8">
    <source>
        <dbReference type="ARBA" id="ARBA00023002"/>
    </source>
</evidence>
<comment type="caution">
    <text evidence="15">The sequence shown here is derived from an EMBL/GenBank/DDBJ whole genome shotgun (WGS) entry which is preliminary data.</text>
</comment>
<reference evidence="15 16" key="1">
    <citation type="submission" date="2024-10" db="EMBL/GenBank/DDBJ databases">
        <authorList>
            <person name="Yibar A."/>
            <person name="Saticioglu I.B."/>
            <person name="Duman M."/>
            <person name="Ajmi N."/>
            <person name="Gurler F."/>
            <person name="Ay H."/>
            <person name="Onuk E."/>
            <person name="Guler S."/>
            <person name="Romalde J.L."/>
        </authorList>
    </citation>
    <scope>NUCLEOTIDE SEQUENCE [LARGE SCALE GENOMIC DNA]</scope>
    <source>
        <strain evidence="15 16">1-TCBS-A</strain>
    </source>
</reference>
<evidence type="ECO:0000256" key="2">
    <source>
        <dbReference type="ARBA" id="ARBA00022605"/>
    </source>
</evidence>